<dbReference type="EMBL" id="JAFLQZ010000006">
    <property type="protein sequence ID" value="MBO0358654.1"/>
    <property type="molecule type" value="Genomic_DNA"/>
</dbReference>
<dbReference type="Pfam" id="PF00589">
    <property type="entry name" value="Phage_integrase"/>
    <property type="match status" value="1"/>
</dbReference>
<keyword evidence="8" id="KW-1185">Reference proteome</keyword>
<keyword evidence="3 5" id="KW-0238">DNA-binding</keyword>
<name>A0A939EWU3_9BACT</name>
<evidence type="ECO:0000256" key="3">
    <source>
        <dbReference type="ARBA" id="ARBA00023125"/>
    </source>
</evidence>
<comment type="similarity">
    <text evidence="1">Belongs to the 'phage' integrase family.</text>
</comment>
<dbReference type="SUPFAM" id="SSF56349">
    <property type="entry name" value="DNA breaking-rejoining enzymes"/>
    <property type="match status" value="1"/>
</dbReference>
<feature type="domain" description="Core-binding (CB)" evidence="6">
    <location>
        <begin position="101"/>
        <end position="184"/>
    </location>
</feature>
<dbReference type="PANTHER" id="PTHR30349:SF64">
    <property type="entry name" value="PROPHAGE INTEGRASE INTD-RELATED"/>
    <property type="match status" value="1"/>
</dbReference>
<evidence type="ECO:0000256" key="4">
    <source>
        <dbReference type="ARBA" id="ARBA00023172"/>
    </source>
</evidence>
<keyword evidence="4" id="KW-0233">DNA recombination</keyword>
<reference evidence="7" key="1">
    <citation type="submission" date="2021-03" db="EMBL/GenBank/DDBJ databases">
        <authorList>
            <person name="Kim M.K."/>
        </authorList>
    </citation>
    <scope>NUCLEOTIDE SEQUENCE</scope>
    <source>
        <strain evidence="7">BT186</strain>
    </source>
</reference>
<dbReference type="AlphaFoldDB" id="A0A939EWU3"/>
<dbReference type="GO" id="GO:0003677">
    <property type="term" value="F:DNA binding"/>
    <property type="evidence" value="ECO:0007669"/>
    <property type="project" value="UniProtKB-UniRule"/>
</dbReference>
<dbReference type="InterPro" id="IPR050090">
    <property type="entry name" value="Tyrosine_recombinase_XerCD"/>
</dbReference>
<evidence type="ECO:0000259" key="6">
    <source>
        <dbReference type="PROSITE" id="PS51900"/>
    </source>
</evidence>
<sequence length="402" mass="45265">MASVKLVLKAKANKDGKFPIAIRIIKSRKASFIHLGHYVAREDWDEAAQRVRGSHPSAKRLNNFLLKKLTEATDKSLEVESQREDVSVKAIRQKIKPSAGVTFVPQAEAYLAILKQAGKYNRVVAERVHLNRLLKFIGHDVAFSDITTGMLERFQAWMSATGTIGERSASNSLAFIRDVYSRAMQAELVDSKLYPFGKGKTVIKVPSAVKVGLSADEVKKMELHTFENEKHQHAVNLWLFSYYNAGMRVSDVLRLRWQDIQDGRLHYVMGKNNKAGSVKLHEKALFILEQYEAGRTKDTDHVFPELRGLEGAKKYEVQRKISHKVTKLDERLAFVIGPMLGIKKRLSMHLARHSFAQVAGDKINIRVLQSLYRHSSVKTTIGYQGNFITKGADDALDAVLGV</sequence>
<dbReference type="Proteomes" id="UP000664144">
    <property type="component" value="Unassembled WGS sequence"/>
</dbReference>
<accession>A0A939EWU3</accession>
<keyword evidence="2" id="KW-0229">DNA integration</keyword>
<dbReference type="InterPro" id="IPR011010">
    <property type="entry name" value="DNA_brk_join_enz"/>
</dbReference>
<gene>
    <name evidence="7" type="ORF">J0X19_11915</name>
</gene>
<dbReference type="GO" id="GO:0015074">
    <property type="term" value="P:DNA integration"/>
    <property type="evidence" value="ECO:0007669"/>
    <property type="project" value="UniProtKB-KW"/>
</dbReference>
<dbReference type="RefSeq" id="WP_206984580.1">
    <property type="nucleotide sequence ID" value="NZ_JAFLQZ010000006.1"/>
</dbReference>
<proteinExistence type="inferred from homology"/>
<evidence type="ECO:0000313" key="7">
    <source>
        <dbReference type="EMBL" id="MBO0358654.1"/>
    </source>
</evidence>
<dbReference type="InterPro" id="IPR002104">
    <property type="entry name" value="Integrase_catalytic"/>
</dbReference>
<dbReference type="InterPro" id="IPR035386">
    <property type="entry name" value="Arm-DNA-bind_5"/>
</dbReference>
<dbReference type="PANTHER" id="PTHR30349">
    <property type="entry name" value="PHAGE INTEGRASE-RELATED"/>
    <property type="match status" value="1"/>
</dbReference>
<evidence type="ECO:0000313" key="8">
    <source>
        <dbReference type="Proteomes" id="UP000664144"/>
    </source>
</evidence>
<comment type="caution">
    <text evidence="7">The sequence shown here is derived from an EMBL/GenBank/DDBJ whole genome shotgun (WGS) entry which is preliminary data.</text>
</comment>
<dbReference type="Gene3D" id="1.10.150.130">
    <property type="match status" value="1"/>
</dbReference>
<dbReference type="Pfam" id="PF13102">
    <property type="entry name" value="Phage_int_SAM_5"/>
    <property type="match status" value="1"/>
</dbReference>
<dbReference type="Pfam" id="PF17293">
    <property type="entry name" value="Arm-DNA-bind_5"/>
    <property type="match status" value="1"/>
</dbReference>
<dbReference type="GO" id="GO:0006310">
    <property type="term" value="P:DNA recombination"/>
    <property type="evidence" value="ECO:0007669"/>
    <property type="project" value="UniProtKB-KW"/>
</dbReference>
<protein>
    <submittedName>
        <fullName evidence="7">Site-specific integrase</fullName>
    </submittedName>
</protein>
<evidence type="ECO:0000256" key="2">
    <source>
        <dbReference type="ARBA" id="ARBA00022908"/>
    </source>
</evidence>
<dbReference type="Gene3D" id="1.10.443.10">
    <property type="entry name" value="Intergrase catalytic core"/>
    <property type="match status" value="1"/>
</dbReference>
<dbReference type="InterPro" id="IPR025269">
    <property type="entry name" value="SAM-like_dom"/>
</dbReference>
<dbReference type="PROSITE" id="PS51900">
    <property type="entry name" value="CB"/>
    <property type="match status" value="1"/>
</dbReference>
<evidence type="ECO:0000256" key="1">
    <source>
        <dbReference type="ARBA" id="ARBA00008857"/>
    </source>
</evidence>
<dbReference type="InterPro" id="IPR044068">
    <property type="entry name" value="CB"/>
</dbReference>
<organism evidence="7 8">
    <name type="scientific">Hymenobacter telluris</name>
    <dbReference type="NCBI Taxonomy" id="2816474"/>
    <lineage>
        <taxon>Bacteria</taxon>
        <taxon>Pseudomonadati</taxon>
        <taxon>Bacteroidota</taxon>
        <taxon>Cytophagia</taxon>
        <taxon>Cytophagales</taxon>
        <taxon>Hymenobacteraceae</taxon>
        <taxon>Hymenobacter</taxon>
    </lineage>
</organism>
<dbReference type="InterPro" id="IPR013762">
    <property type="entry name" value="Integrase-like_cat_sf"/>
</dbReference>
<evidence type="ECO:0000256" key="5">
    <source>
        <dbReference type="PROSITE-ProRule" id="PRU01248"/>
    </source>
</evidence>
<dbReference type="InterPro" id="IPR010998">
    <property type="entry name" value="Integrase_recombinase_N"/>
</dbReference>